<dbReference type="Proteomes" id="UP000198356">
    <property type="component" value="Unassembled WGS sequence"/>
</dbReference>
<feature type="region of interest" description="Disordered" evidence="1">
    <location>
        <begin position="442"/>
        <end position="462"/>
    </location>
</feature>
<dbReference type="SUPFAM" id="SSF50939">
    <property type="entry name" value="Sialidases"/>
    <property type="match status" value="1"/>
</dbReference>
<feature type="signal peptide" evidence="2">
    <location>
        <begin position="1"/>
        <end position="31"/>
    </location>
</feature>
<dbReference type="SUPFAM" id="SSF110296">
    <property type="entry name" value="Oligoxyloglucan reducing end-specific cellobiohydrolase"/>
    <property type="match status" value="1"/>
</dbReference>
<dbReference type="CDD" id="cd15482">
    <property type="entry name" value="Sialidase_non-viral"/>
    <property type="match status" value="1"/>
</dbReference>
<protein>
    <submittedName>
        <fullName evidence="3">Uncharacterized protein</fullName>
    </submittedName>
</protein>
<feature type="chain" id="PRO_5012150447" evidence="2">
    <location>
        <begin position="32"/>
        <end position="680"/>
    </location>
</feature>
<feature type="compositionally biased region" description="Basic residues" evidence="1">
    <location>
        <begin position="449"/>
        <end position="460"/>
    </location>
</feature>
<evidence type="ECO:0000313" key="3">
    <source>
        <dbReference type="EMBL" id="SNS98679.1"/>
    </source>
</evidence>
<accession>A0A239IYP0</accession>
<name>A0A239IYP0_9BACT</name>
<dbReference type="Gene3D" id="2.130.10.10">
    <property type="entry name" value="YVTN repeat-like/Quinoprotein amine dehydrogenase"/>
    <property type="match status" value="4"/>
</dbReference>
<dbReference type="InterPro" id="IPR052025">
    <property type="entry name" value="Xyloglucanase_GH74"/>
</dbReference>
<evidence type="ECO:0000256" key="1">
    <source>
        <dbReference type="SAM" id="MobiDB-lite"/>
    </source>
</evidence>
<dbReference type="InterPro" id="IPR036278">
    <property type="entry name" value="Sialidase_sf"/>
</dbReference>
<dbReference type="GO" id="GO:0010411">
    <property type="term" value="P:xyloglucan metabolic process"/>
    <property type="evidence" value="ECO:0007669"/>
    <property type="project" value="TreeGrafter"/>
</dbReference>
<evidence type="ECO:0000256" key="2">
    <source>
        <dbReference type="SAM" id="SignalP"/>
    </source>
</evidence>
<evidence type="ECO:0000313" key="4">
    <source>
        <dbReference type="Proteomes" id="UP000198356"/>
    </source>
</evidence>
<keyword evidence="4" id="KW-1185">Reference proteome</keyword>
<dbReference type="InterPro" id="IPR015943">
    <property type="entry name" value="WD40/YVTN_repeat-like_dom_sf"/>
</dbReference>
<dbReference type="RefSeq" id="WP_176441697.1">
    <property type="nucleotide sequence ID" value="NZ_FZOU01000003.1"/>
</dbReference>
<sequence length="680" mass="72919">MDRLTLRNLGLNVARAAAVLFALAIPGAAHAVSWFPFGPDGGDARSFAADPQDHQHIFLGTINGWIYESHDSGAKWIRLANVGKRDDLALDNILVDPLNPKHILVGAWVLDHPDGGLFVSNDGGHTWENLPQMRGQSIRSMTESHSDPKTMLAGTLEGVYRSVDSGRHWRQISPVGSKELHEVESVAIDTADPNTLYAGTWHLPWKSTDGGEHWANMKEGIIEDSDVFSIIVDPVTPQNVYLSACSGIYKSEDRGGRFVKVQGIPSSARRTRVLMQDPSHQATVFAGTTEGLFRSDDSGKNWIRTTGPEVIVNDVYIDEKDPRHVLLATDRGGVLASDDGGDSFRASNNGFSARQITTFAADAKHPATVYVGVVNDKDWGGVFQSTDGGLRWQQQSVGLQGRDVFSLVESHTGTLLAGTAHGIFVLKEGVWTRVDGMPVAKKAPAAKPAARKTAKGKAVTHRAPEPRVIPIPAAKSFDPSVNALAATDIGVIAATSAGLLTSDDDGASWATAKGTSAEPWRFVAASHRMVVAATLHGMEYSVDSGATWKPAKLPEKLTQVAAVAVETTGELWVGGREGVFVSADGGASWSVPENLFISGVNSIFYDGQNKRILLTALGATTMAFSVQMPERKVSFVDTGWNLRFVRPVGDHLVGATLFDGIVVQPKMVASPMNTAQTASR</sequence>
<dbReference type="AlphaFoldDB" id="A0A239IYP0"/>
<gene>
    <name evidence="3" type="ORF">SAMN05421770_103351</name>
</gene>
<reference evidence="3 4" key="1">
    <citation type="submission" date="2017-06" db="EMBL/GenBank/DDBJ databases">
        <authorList>
            <person name="Kim H.J."/>
            <person name="Triplett B.A."/>
        </authorList>
    </citation>
    <scope>NUCLEOTIDE SEQUENCE [LARGE SCALE GENOMIC DNA]</scope>
    <source>
        <strain evidence="3 4">DSM 18704</strain>
    </source>
</reference>
<keyword evidence="2" id="KW-0732">Signal</keyword>
<dbReference type="PANTHER" id="PTHR43739:SF5">
    <property type="entry name" value="EXO-ALPHA-SIALIDASE"/>
    <property type="match status" value="1"/>
</dbReference>
<dbReference type="EMBL" id="FZOU01000003">
    <property type="protein sequence ID" value="SNS98679.1"/>
    <property type="molecule type" value="Genomic_DNA"/>
</dbReference>
<proteinExistence type="predicted"/>
<organism evidence="3 4">
    <name type="scientific">Granulicella rosea</name>
    <dbReference type="NCBI Taxonomy" id="474952"/>
    <lineage>
        <taxon>Bacteria</taxon>
        <taxon>Pseudomonadati</taxon>
        <taxon>Acidobacteriota</taxon>
        <taxon>Terriglobia</taxon>
        <taxon>Terriglobales</taxon>
        <taxon>Acidobacteriaceae</taxon>
        <taxon>Granulicella</taxon>
    </lineage>
</organism>
<dbReference type="PANTHER" id="PTHR43739">
    <property type="entry name" value="XYLOGLUCANASE (EUROFUNG)"/>
    <property type="match status" value="1"/>
</dbReference>